<dbReference type="Pfam" id="PF09383">
    <property type="entry name" value="NIL"/>
    <property type="match status" value="1"/>
</dbReference>
<evidence type="ECO:0000313" key="3">
    <source>
        <dbReference type="Proteomes" id="UP000230052"/>
    </source>
</evidence>
<dbReference type="InterPro" id="IPR018449">
    <property type="entry name" value="NIL_domain"/>
</dbReference>
<proteinExistence type="predicted"/>
<dbReference type="SUPFAM" id="SSF55021">
    <property type="entry name" value="ACT-like"/>
    <property type="match status" value="1"/>
</dbReference>
<organism evidence="2 3">
    <name type="scientific">Candidatus Aquitaenariimonas noxiae</name>
    <dbReference type="NCBI Taxonomy" id="1974741"/>
    <lineage>
        <taxon>Bacteria</taxon>
        <taxon>Pseudomonadati</taxon>
        <taxon>Candidatus Omnitrophota</taxon>
        <taxon>Candidatus Aquitaenariimonas</taxon>
    </lineage>
</organism>
<dbReference type="Proteomes" id="UP000230052">
    <property type="component" value="Unassembled WGS sequence"/>
</dbReference>
<dbReference type="AlphaFoldDB" id="A0A2J0KRB2"/>
<reference evidence="2 3" key="1">
    <citation type="submission" date="2017-09" db="EMBL/GenBank/DDBJ databases">
        <title>Depth-based differentiation of microbial function through sediment-hosted aquifers and enrichment of novel symbionts in the deep terrestrial subsurface.</title>
        <authorList>
            <person name="Probst A.J."/>
            <person name="Ladd B."/>
            <person name="Jarett J.K."/>
            <person name="Geller-Mcgrath D.E."/>
            <person name="Sieber C.M."/>
            <person name="Emerson J.B."/>
            <person name="Anantharaman K."/>
            <person name="Thomas B.C."/>
            <person name="Malmstrom R."/>
            <person name="Stieglmeier M."/>
            <person name="Klingl A."/>
            <person name="Woyke T."/>
            <person name="Ryan C.M."/>
            <person name="Banfield J.F."/>
        </authorList>
    </citation>
    <scope>NUCLEOTIDE SEQUENCE [LARGE SCALE GENOMIC DNA]</scope>
    <source>
        <strain evidence="2">CG07_land_8_20_14_0_80_42_15</strain>
    </source>
</reference>
<accession>A0A2J0KRB2</accession>
<sequence>MAKIKIEITIPSGLKEEPIIYHIVKNYKVIPTIVEASFSTEMGWAILTLEGSREELDRLFTYFKDKNISINPI</sequence>
<dbReference type="InterPro" id="IPR045865">
    <property type="entry name" value="ACT-like_dom_sf"/>
</dbReference>
<gene>
    <name evidence="2" type="ORF">COS99_07325</name>
</gene>
<dbReference type="EMBL" id="PEWV01000071">
    <property type="protein sequence ID" value="PIU41141.1"/>
    <property type="molecule type" value="Genomic_DNA"/>
</dbReference>
<name>A0A2J0KRB2_9BACT</name>
<feature type="domain" description="NIL" evidence="1">
    <location>
        <begin position="6"/>
        <end position="70"/>
    </location>
</feature>
<evidence type="ECO:0000259" key="1">
    <source>
        <dbReference type="Pfam" id="PF09383"/>
    </source>
</evidence>
<protein>
    <recommendedName>
        <fullName evidence="1">NIL domain-containing protein</fullName>
    </recommendedName>
</protein>
<dbReference type="Gene3D" id="3.30.70.260">
    <property type="match status" value="1"/>
</dbReference>
<comment type="caution">
    <text evidence="2">The sequence shown here is derived from an EMBL/GenBank/DDBJ whole genome shotgun (WGS) entry which is preliminary data.</text>
</comment>
<evidence type="ECO:0000313" key="2">
    <source>
        <dbReference type="EMBL" id="PIU41141.1"/>
    </source>
</evidence>